<dbReference type="AlphaFoldDB" id="A0A1J5TY67"/>
<protein>
    <recommendedName>
        <fullName evidence="4">Lipoprotein</fullName>
    </recommendedName>
</protein>
<reference evidence="3" key="1">
    <citation type="submission" date="2016-09" db="EMBL/GenBank/DDBJ databases">
        <title>Genome Sequence of Bathymodiolus thermophilus sulfur-oxidizing gill endosymbiont.</title>
        <authorList>
            <person name="Ponnudurai R."/>
            <person name="Kleiner M."/>
            <person name="Sayavedra L."/>
            <person name="Thuermer A."/>
            <person name="Felbeck H."/>
            <person name="Schlueter R."/>
            <person name="Schweder T."/>
            <person name="Markert S."/>
        </authorList>
    </citation>
    <scope>NUCLEOTIDE SEQUENCE [LARGE SCALE GENOMIC DNA]</scope>
    <source>
        <strain evidence="3">BAT/CrabSpa'14</strain>
    </source>
</reference>
<organism evidence="2 3">
    <name type="scientific">Bathymodiolus thermophilus thioautotrophic gill symbiont</name>
    <dbReference type="NCBI Taxonomy" id="2360"/>
    <lineage>
        <taxon>Bacteria</taxon>
        <taxon>Pseudomonadati</taxon>
        <taxon>Pseudomonadota</taxon>
        <taxon>Gammaproteobacteria</taxon>
        <taxon>sulfur-oxidizing symbionts</taxon>
    </lineage>
</organism>
<evidence type="ECO:0000313" key="3">
    <source>
        <dbReference type="Proteomes" id="UP000182798"/>
    </source>
</evidence>
<gene>
    <name evidence="2" type="ORF">BGC33_07540</name>
</gene>
<accession>A0A1J5TY67</accession>
<evidence type="ECO:0000256" key="1">
    <source>
        <dbReference type="SAM" id="Phobius"/>
    </source>
</evidence>
<dbReference type="EMBL" id="MIQH01000036">
    <property type="protein sequence ID" value="OIR25690.1"/>
    <property type="molecule type" value="Genomic_DNA"/>
</dbReference>
<keyword evidence="1" id="KW-0472">Membrane</keyword>
<comment type="caution">
    <text evidence="2">The sequence shown here is derived from an EMBL/GenBank/DDBJ whole genome shotgun (WGS) entry which is preliminary data.</text>
</comment>
<dbReference type="Proteomes" id="UP000182798">
    <property type="component" value="Unassembled WGS sequence"/>
</dbReference>
<keyword evidence="1" id="KW-1133">Transmembrane helix</keyword>
<evidence type="ECO:0000313" key="2">
    <source>
        <dbReference type="EMBL" id="OIR25690.1"/>
    </source>
</evidence>
<dbReference type="RefSeq" id="WP_071563250.1">
    <property type="nucleotide sequence ID" value="NZ_MIQH01000036.1"/>
</dbReference>
<dbReference type="PROSITE" id="PS51257">
    <property type="entry name" value="PROKAR_LIPOPROTEIN"/>
    <property type="match status" value="1"/>
</dbReference>
<proteinExistence type="predicted"/>
<evidence type="ECO:0008006" key="4">
    <source>
        <dbReference type="Google" id="ProtNLM"/>
    </source>
</evidence>
<name>A0A1J5TY67_9GAMM</name>
<feature type="transmembrane region" description="Helical" evidence="1">
    <location>
        <begin position="148"/>
        <end position="168"/>
    </location>
</feature>
<sequence>MKDKFIKFISIIFIASIAGCFTAPINNKDFQKIRKIENLNGTYLNKGDTGDERDIYLSQIIWDNDKLLNHKLIGEIVIKALNSNELQVKAVQNQSTVKKQIFIKGKDFNIDSGKINLQSKISIINDIVIGVEYYNITLGIDTLGDGKYVYSGGGMGLALLVIPIAVYVTEHVRFVKIK</sequence>
<keyword evidence="1" id="KW-0812">Transmembrane</keyword>
<dbReference type="OrthoDB" id="9807065at2"/>